<dbReference type="Proteomes" id="UP000178117">
    <property type="component" value="Unassembled WGS sequence"/>
</dbReference>
<dbReference type="PROSITE" id="PS50165">
    <property type="entry name" value="UVRC"/>
    <property type="match status" value="1"/>
</dbReference>
<dbReference type="PANTHER" id="PTHR30562:SF1">
    <property type="entry name" value="UVRABC SYSTEM PROTEIN C"/>
    <property type="match status" value="1"/>
</dbReference>
<dbReference type="SMART" id="SM00465">
    <property type="entry name" value="GIYc"/>
    <property type="match status" value="1"/>
</dbReference>
<organism evidence="4 5">
    <name type="scientific">Candidatus Yanofskybacteria bacterium RIFCSPHIGHO2_02_FULL_50_12</name>
    <dbReference type="NCBI Taxonomy" id="1802685"/>
    <lineage>
        <taxon>Bacteria</taxon>
        <taxon>Candidatus Yanofskyibacteriota</taxon>
    </lineage>
</organism>
<evidence type="ECO:0000313" key="5">
    <source>
        <dbReference type="Proteomes" id="UP000178117"/>
    </source>
</evidence>
<dbReference type="InterPro" id="IPR001162">
    <property type="entry name" value="UvrC_RNase_H_dom"/>
</dbReference>
<evidence type="ECO:0008006" key="6">
    <source>
        <dbReference type="Google" id="ProtNLM"/>
    </source>
</evidence>
<dbReference type="GO" id="GO:0006289">
    <property type="term" value="P:nucleotide-excision repair"/>
    <property type="evidence" value="ECO:0007669"/>
    <property type="project" value="InterPro"/>
</dbReference>
<evidence type="ECO:0000313" key="4">
    <source>
        <dbReference type="EMBL" id="OGN16638.1"/>
    </source>
</evidence>
<protein>
    <recommendedName>
        <fullName evidence="6">Excinuclease ABC subunit C</fullName>
    </recommendedName>
</protein>
<feature type="domain" description="UVR" evidence="1">
    <location>
        <begin position="225"/>
        <end position="260"/>
    </location>
</feature>
<evidence type="ECO:0000259" key="2">
    <source>
        <dbReference type="PROSITE" id="PS50164"/>
    </source>
</evidence>
<dbReference type="InterPro" id="IPR035901">
    <property type="entry name" value="GIY-YIG_endonuc_sf"/>
</dbReference>
<dbReference type="InterPro" id="IPR038476">
    <property type="entry name" value="UvrC_RNase_H_dom_sf"/>
</dbReference>
<dbReference type="SUPFAM" id="SSF46600">
    <property type="entry name" value="C-terminal UvrC-binding domain of UvrB"/>
    <property type="match status" value="1"/>
</dbReference>
<gene>
    <name evidence="4" type="ORF">A3C88_02240</name>
</gene>
<reference evidence="4 5" key="1">
    <citation type="journal article" date="2016" name="Nat. Commun.">
        <title>Thousands of microbial genomes shed light on interconnected biogeochemical processes in an aquifer system.</title>
        <authorList>
            <person name="Anantharaman K."/>
            <person name="Brown C.T."/>
            <person name="Hug L.A."/>
            <person name="Sharon I."/>
            <person name="Castelle C.J."/>
            <person name="Probst A.J."/>
            <person name="Thomas B.C."/>
            <person name="Singh A."/>
            <person name="Wilkins M.J."/>
            <person name="Karaoz U."/>
            <person name="Brodie E.L."/>
            <person name="Williams K.H."/>
            <person name="Hubbard S.S."/>
            <person name="Banfield J.F."/>
        </authorList>
    </citation>
    <scope>NUCLEOTIDE SEQUENCE [LARGE SCALE GENOMIC DNA]</scope>
</reference>
<dbReference type="InterPro" id="IPR036876">
    <property type="entry name" value="UVR_dom_sf"/>
</dbReference>
<dbReference type="AlphaFoldDB" id="A0A1F8FVP0"/>
<dbReference type="InterPro" id="IPR000305">
    <property type="entry name" value="GIY-YIG_endonuc"/>
</dbReference>
<dbReference type="Pfam" id="PF08459">
    <property type="entry name" value="UvrC_RNaseH_dom"/>
    <property type="match status" value="1"/>
</dbReference>
<sequence>MCYTIAQFMEISTLKEFVKKAPNRPGVYVFKSAGPATAGWGGDLYIGKASSIKRRLSSYTKTIDHRIRQMIERAHRVEYKETDSDIEALILESQLIKQKRPQFNVMLRDDKQYFFVGFSKDEFPRIFLTHQPHNLSRSLASGEIGPFTDGATLKATLKFLRSIFPYCTCKQKHHNFCLNYHIGKCIGICCLREQQIPNLKLRAESLKQYRENIKALREILSGRKASLVKEFKRKMESSGQQHHFQAAIELRNKIEKLERIFHNAQIIKESEIMKEHRSGLQSLLKLKQPIIRIEGYDISNIQGEHATGSMVAFFQDQPDKNYYRKFNIHSVQGSNDTAMLREVLKRRLRHPEWPFPDLIVIDGGKSQVNAALKTLSEMAISIPVIGISKDERHKGHQIIACLPAGRLPTRFKVILLSKLSTADRNLLLAIDAEAHRFAISHYRHLHRKAL</sequence>
<dbReference type="InterPro" id="IPR001943">
    <property type="entry name" value="UVR_dom"/>
</dbReference>
<dbReference type="GO" id="GO:0009380">
    <property type="term" value="C:excinuclease repair complex"/>
    <property type="evidence" value="ECO:0007669"/>
    <property type="project" value="TreeGrafter"/>
</dbReference>
<evidence type="ECO:0000259" key="3">
    <source>
        <dbReference type="PROSITE" id="PS50165"/>
    </source>
</evidence>
<dbReference type="PROSITE" id="PS50164">
    <property type="entry name" value="GIY_YIG"/>
    <property type="match status" value="1"/>
</dbReference>
<dbReference type="PANTHER" id="PTHR30562">
    <property type="entry name" value="UVRC/OXIDOREDUCTASE"/>
    <property type="match status" value="1"/>
</dbReference>
<evidence type="ECO:0000259" key="1">
    <source>
        <dbReference type="PROSITE" id="PS50151"/>
    </source>
</evidence>
<dbReference type="Pfam" id="PF01541">
    <property type="entry name" value="GIY-YIG"/>
    <property type="match status" value="1"/>
</dbReference>
<dbReference type="PROSITE" id="PS50151">
    <property type="entry name" value="UVR"/>
    <property type="match status" value="1"/>
</dbReference>
<dbReference type="InterPro" id="IPR050066">
    <property type="entry name" value="UvrABC_protein_C"/>
</dbReference>
<name>A0A1F8FVP0_9BACT</name>
<comment type="caution">
    <text evidence="4">The sequence shown here is derived from an EMBL/GenBank/DDBJ whole genome shotgun (WGS) entry which is preliminary data.</text>
</comment>
<dbReference type="STRING" id="1802685.A3C88_02240"/>
<dbReference type="EMBL" id="MGJZ01000028">
    <property type="protein sequence ID" value="OGN16638.1"/>
    <property type="molecule type" value="Genomic_DNA"/>
</dbReference>
<dbReference type="CDD" id="cd10434">
    <property type="entry name" value="GIY-YIG_UvrC_Cho"/>
    <property type="match status" value="1"/>
</dbReference>
<dbReference type="SUPFAM" id="SSF82771">
    <property type="entry name" value="GIY-YIG endonuclease"/>
    <property type="match status" value="1"/>
</dbReference>
<accession>A0A1F8FVP0</accession>
<dbReference type="Gene3D" id="3.30.420.340">
    <property type="entry name" value="UvrC, RNAse H endonuclease domain"/>
    <property type="match status" value="1"/>
</dbReference>
<dbReference type="GO" id="GO:0009381">
    <property type="term" value="F:excinuclease ABC activity"/>
    <property type="evidence" value="ECO:0007669"/>
    <property type="project" value="InterPro"/>
</dbReference>
<dbReference type="InterPro" id="IPR047296">
    <property type="entry name" value="GIY-YIG_UvrC_Cho"/>
</dbReference>
<proteinExistence type="predicted"/>
<dbReference type="Gene3D" id="3.40.1440.10">
    <property type="entry name" value="GIY-YIG endonuclease"/>
    <property type="match status" value="1"/>
</dbReference>
<feature type="domain" description="UvrC family homology region profile" evidence="3">
    <location>
        <begin position="192"/>
        <end position="375"/>
    </location>
</feature>
<feature type="domain" description="GIY-YIG" evidence="2">
    <location>
        <begin position="23"/>
        <end position="105"/>
    </location>
</feature>